<feature type="transmembrane region" description="Helical" evidence="8">
    <location>
        <begin position="6"/>
        <end position="25"/>
    </location>
</feature>
<dbReference type="SUPFAM" id="SSF64383">
    <property type="entry name" value="Cell-division protein ZipA, C-terminal domain"/>
    <property type="match status" value="1"/>
</dbReference>
<comment type="caution">
    <text evidence="12">The sequence shown here is derived from an EMBL/GenBank/DDBJ whole genome shotgun (WGS) entry which is preliminary data.</text>
</comment>
<keyword evidence="13" id="KW-1185">Reference proteome</keyword>
<keyword evidence="1 8" id="KW-1003">Cell membrane</keyword>
<comment type="subunit">
    <text evidence="8">Interacts with FtsZ via their C-terminal domains.</text>
</comment>
<dbReference type="InterPro" id="IPR007449">
    <property type="entry name" value="ZipA_FtsZ-bd_C"/>
</dbReference>
<feature type="domain" description="ZipA C-terminal FtsZ-binding" evidence="11">
    <location>
        <begin position="170"/>
        <end position="300"/>
    </location>
</feature>
<dbReference type="EMBL" id="JAFEUM010000003">
    <property type="protein sequence ID" value="MBM7036489.1"/>
    <property type="molecule type" value="Genomic_DNA"/>
</dbReference>
<evidence type="ECO:0000256" key="9">
    <source>
        <dbReference type="RuleBase" id="RU003612"/>
    </source>
</evidence>
<feature type="compositionally biased region" description="Basic and acidic residues" evidence="10">
    <location>
        <begin position="66"/>
        <end position="81"/>
    </location>
</feature>
<dbReference type="InterPro" id="IPR036765">
    <property type="entry name" value="ZipA_FtsZ-bd_C_sf"/>
</dbReference>
<dbReference type="PANTHER" id="PTHR38685:SF1">
    <property type="entry name" value="CELL DIVISION PROTEIN ZIPA"/>
    <property type="match status" value="1"/>
</dbReference>
<evidence type="ECO:0000256" key="1">
    <source>
        <dbReference type="ARBA" id="ARBA00022475"/>
    </source>
</evidence>
<keyword evidence="4 8" id="KW-0812">Transmembrane</keyword>
<dbReference type="Pfam" id="PF04354">
    <property type="entry name" value="ZipA_C"/>
    <property type="match status" value="1"/>
</dbReference>
<evidence type="ECO:0000259" key="11">
    <source>
        <dbReference type="SMART" id="SM00771"/>
    </source>
</evidence>
<feature type="region of interest" description="Disordered" evidence="10">
    <location>
        <begin position="132"/>
        <end position="167"/>
    </location>
</feature>
<reference evidence="12 13" key="1">
    <citation type="submission" date="2021-02" db="EMBL/GenBank/DDBJ databases">
        <authorList>
            <person name="Park J.-S."/>
        </authorList>
    </citation>
    <scope>NUCLEOTIDE SEQUENCE [LARGE SCALE GENOMIC DNA]</scope>
    <source>
        <strain evidence="12 13">188UL20-2</strain>
    </source>
</reference>
<protein>
    <recommendedName>
        <fullName evidence="8 9">Cell division protein ZipA</fullName>
    </recommendedName>
</protein>
<sequence length="311" mass="34602">MQELRFVLIIVGVLAISALLLHGIWTSKKEGKAKFSDKPLGKIKTPKKPEVPLPDDEDVKLVTKPSKKEPSFGLDQHKISDPLLNDEHDSAVIVDDSMEQTFDEVIHHDNDEPLPSITIDKDAFDDDFEISAPRTVSSASPSFTQDDSPSDELNNASEPVVAEEPEKEPEMQVIVLHVHALGDEQFVGTELFTSMENNGLRYGEMDIFHRHVDMSGTGPVLFSVANMMQPGTLAHDDPATFTTKGISFFMTLPCYGEAEQTFKIMLTTAQKIANDLGGNVLDEQRNMTTPDRLKRYRKQVQEFDAQQSTAS</sequence>
<evidence type="ECO:0000256" key="6">
    <source>
        <dbReference type="ARBA" id="ARBA00023136"/>
    </source>
</evidence>
<keyword evidence="3 8" id="KW-0132">Cell division</keyword>
<comment type="function">
    <text evidence="8 9">Essential cell division protein that stabilizes the FtsZ protofilaments by cross-linking them and that serves as a cytoplasmic membrane anchor for the Z ring. Also required for the recruitment to the septal ring of downstream cell division proteins.</text>
</comment>
<dbReference type="SMART" id="SM00771">
    <property type="entry name" value="ZipA_C"/>
    <property type="match status" value="1"/>
</dbReference>
<name>A0ABS2HHI0_9VIBR</name>
<evidence type="ECO:0000256" key="2">
    <source>
        <dbReference type="ARBA" id="ARBA00022519"/>
    </source>
</evidence>
<feature type="compositionally biased region" description="Polar residues" evidence="10">
    <location>
        <begin position="134"/>
        <end position="157"/>
    </location>
</feature>
<comment type="similarity">
    <text evidence="8 9">Belongs to the ZipA family.</text>
</comment>
<dbReference type="GO" id="GO:0051301">
    <property type="term" value="P:cell division"/>
    <property type="evidence" value="ECO:0007669"/>
    <property type="project" value="UniProtKB-KW"/>
</dbReference>
<dbReference type="PANTHER" id="PTHR38685">
    <property type="entry name" value="CELL DIVISION PROTEIN ZIPA"/>
    <property type="match status" value="1"/>
</dbReference>
<keyword evidence="7 8" id="KW-0131">Cell cycle</keyword>
<accession>A0ABS2HHI0</accession>
<evidence type="ECO:0000256" key="7">
    <source>
        <dbReference type="ARBA" id="ARBA00023306"/>
    </source>
</evidence>
<dbReference type="HAMAP" id="MF_00509">
    <property type="entry name" value="ZipA"/>
    <property type="match status" value="1"/>
</dbReference>
<feature type="region of interest" description="Disordered" evidence="10">
    <location>
        <begin position="36"/>
        <end position="81"/>
    </location>
</feature>
<evidence type="ECO:0000256" key="4">
    <source>
        <dbReference type="ARBA" id="ARBA00022692"/>
    </source>
</evidence>
<comment type="subcellular location">
    <subcellularLocation>
        <location evidence="8">Cell inner membrane</location>
        <topology evidence="8">Single-pass type I membrane protein</topology>
    </subcellularLocation>
    <text evidence="8">Localizes to the Z ring in an FtsZ-dependent manner.</text>
</comment>
<evidence type="ECO:0000313" key="12">
    <source>
        <dbReference type="EMBL" id="MBM7036489.1"/>
    </source>
</evidence>
<dbReference type="InterPro" id="IPR011919">
    <property type="entry name" value="Cell_div_ZipA"/>
</dbReference>
<evidence type="ECO:0000256" key="8">
    <source>
        <dbReference type="HAMAP-Rule" id="MF_00509"/>
    </source>
</evidence>
<dbReference type="Proteomes" id="UP000809621">
    <property type="component" value="Unassembled WGS sequence"/>
</dbReference>
<dbReference type="Gene3D" id="3.30.1400.10">
    <property type="entry name" value="ZipA, C-terminal FtsZ-binding domain"/>
    <property type="match status" value="1"/>
</dbReference>
<evidence type="ECO:0000256" key="3">
    <source>
        <dbReference type="ARBA" id="ARBA00022618"/>
    </source>
</evidence>
<evidence type="ECO:0000256" key="10">
    <source>
        <dbReference type="SAM" id="MobiDB-lite"/>
    </source>
</evidence>
<evidence type="ECO:0000256" key="5">
    <source>
        <dbReference type="ARBA" id="ARBA00022989"/>
    </source>
</evidence>
<proteinExistence type="inferred from homology"/>
<gene>
    <name evidence="8 12" type="primary">zipA</name>
    <name evidence="12" type="ORF">JQC93_08715</name>
</gene>
<keyword evidence="2 8" id="KW-0997">Cell inner membrane</keyword>
<keyword evidence="5 8" id="KW-1133">Transmembrane helix</keyword>
<dbReference type="NCBIfam" id="TIGR02205">
    <property type="entry name" value="septum_zipA"/>
    <property type="match status" value="1"/>
</dbReference>
<evidence type="ECO:0000313" key="13">
    <source>
        <dbReference type="Proteomes" id="UP000809621"/>
    </source>
</evidence>
<keyword evidence="6 8" id="KW-0472">Membrane</keyword>
<organism evidence="12 13">
    <name type="scientific">Vibrio ulleungensis</name>
    <dbReference type="NCBI Taxonomy" id="2807619"/>
    <lineage>
        <taxon>Bacteria</taxon>
        <taxon>Pseudomonadati</taxon>
        <taxon>Pseudomonadota</taxon>
        <taxon>Gammaproteobacteria</taxon>
        <taxon>Vibrionales</taxon>
        <taxon>Vibrionaceae</taxon>
        <taxon>Vibrio</taxon>
    </lineage>
</organism>
<dbReference type="RefSeq" id="WP_205158074.1">
    <property type="nucleotide sequence ID" value="NZ_JAFEUM010000003.1"/>
</dbReference>